<sequence length="189" mass="20691">MEYLIRPVRADEWRKAREIRLAALRDPAAPVAFLDTYEAAVARPDAHWRERAAVVAEGSDRAQQFVAEAPDGSWAGTVTVLVERPGGETRFGEAPKVDQTHVVGVYVRPEARGGAVAEGLFRAALEWSWSLVGAPIQRVRLYVHERNGRAEAFYRKAGFVPSGASLPVEGDGSGALELEYEVRRPPVTG</sequence>
<dbReference type="EMBL" id="JAUEPL010000050">
    <property type="protein sequence ID" value="MDN3297361.1"/>
    <property type="molecule type" value="Genomic_DNA"/>
</dbReference>
<name>A0ABT7ZD58_9ACTN</name>
<dbReference type="SUPFAM" id="SSF55729">
    <property type="entry name" value="Acyl-CoA N-acyltransferases (Nat)"/>
    <property type="match status" value="1"/>
</dbReference>
<dbReference type="RefSeq" id="WP_290114719.1">
    <property type="nucleotide sequence ID" value="NZ_JAUEPL010000050.1"/>
</dbReference>
<keyword evidence="3" id="KW-1185">Reference proteome</keyword>
<dbReference type="PROSITE" id="PS51186">
    <property type="entry name" value="GNAT"/>
    <property type="match status" value="1"/>
</dbReference>
<dbReference type="Gene3D" id="3.40.630.30">
    <property type="match status" value="1"/>
</dbReference>
<comment type="caution">
    <text evidence="2">The sequence shown here is derived from an EMBL/GenBank/DDBJ whole genome shotgun (WGS) entry which is preliminary data.</text>
</comment>
<evidence type="ECO:0000259" key="1">
    <source>
        <dbReference type="PROSITE" id="PS51186"/>
    </source>
</evidence>
<dbReference type="InterPro" id="IPR016181">
    <property type="entry name" value="Acyl_CoA_acyltransferase"/>
</dbReference>
<feature type="domain" description="N-acetyltransferase" evidence="1">
    <location>
        <begin position="3"/>
        <end position="183"/>
    </location>
</feature>
<protein>
    <submittedName>
        <fullName evidence="2">GNAT family N-acetyltransferase</fullName>
    </submittedName>
</protein>
<dbReference type="Pfam" id="PF00583">
    <property type="entry name" value="Acetyltransf_1"/>
    <property type="match status" value="1"/>
</dbReference>
<accession>A0ABT7ZD58</accession>
<dbReference type="Proteomes" id="UP001174050">
    <property type="component" value="Unassembled WGS sequence"/>
</dbReference>
<organism evidence="2 3">
    <name type="scientific">Streptomyces ficellus</name>
    <dbReference type="NCBI Taxonomy" id="1977088"/>
    <lineage>
        <taxon>Bacteria</taxon>
        <taxon>Bacillati</taxon>
        <taxon>Actinomycetota</taxon>
        <taxon>Actinomycetes</taxon>
        <taxon>Kitasatosporales</taxon>
        <taxon>Streptomycetaceae</taxon>
        <taxon>Streptomyces</taxon>
    </lineage>
</organism>
<gene>
    <name evidence="2" type="ORF">QWM81_25625</name>
</gene>
<evidence type="ECO:0000313" key="2">
    <source>
        <dbReference type="EMBL" id="MDN3297361.1"/>
    </source>
</evidence>
<dbReference type="InterPro" id="IPR000182">
    <property type="entry name" value="GNAT_dom"/>
</dbReference>
<reference evidence="2" key="1">
    <citation type="submission" date="2023-06" db="EMBL/GenBank/DDBJ databases">
        <title>WGS-Sequencing of Streptomyces ficellus isolate 21 collected from sand in Gara Djebilet Iron Mine in Algeria.</title>
        <authorList>
            <person name="Zegers G.P."/>
            <person name="Gomez A."/>
            <person name="Gueddou A."/>
            <person name="Zahara A.F."/>
            <person name="Worth M."/>
            <person name="Sevigny J.L."/>
            <person name="Tisa L."/>
        </authorList>
    </citation>
    <scope>NUCLEOTIDE SEQUENCE</scope>
    <source>
        <strain evidence="2">AS11</strain>
    </source>
</reference>
<evidence type="ECO:0000313" key="3">
    <source>
        <dbReference type="Proteomes" id="UP001174050"/>
    </source>
</evidence>
<proteinExistence type="predicted"/>